<evidence type="ECO:0000313" key="2">
    <source>
        <dbReference type="EMBL" id="KAJ7732931.1"/>
    </source>
</evidence>
<reference evidence="2" key="1">
    <citation type="submission" date="2023-03" db="EMBL/GenBank/DDBJ databases">
        <title>Massive genome expansion in bonnet fungi (Mycena s.s.) driven by repeated elements and novel gene families across ecological guilds.</title>
        <authorList>
            <consortium name="Lawrence Berkeley National Laboratory"/>
            <person name="Harder C.B."/>
            <person name="Miyauchi S."/>
            <person name="Viragh M."/>
            <person name="Kuo A."/>
            <person name="Thoen E."/>
            <person name="Andreopoulos B."/>
            <person name="Lu D."/>
            <person name="Skrede I."/>
            <person name="Drula E."/>
            <person name="Henrissat B."/>
            <person name="Morin E."/>
            <person name="Kohler A."/>
            <person name="Barry K."/>
            <person name="LaButti K."/>
            <person name="Morin E."/>
            <person name="Salamov A."/>
            <person name="Lipzen A."/>
            <person name="Mereny Z."/>
            <person name="Hegedus B."/>
            <person name="Baldrian P."/>
            <person name="Stursova M."/>
            <person name="Weitz H."/>
            <person name="Taylor A."/>
            <person name="Grigoriev I.V."/>
            <person name="Nagy L.G."/>
            <person name="Martin F."/>
            <person name="Kauserud H."/>
        </authorList>
    </citation>
    <scope>NUCLEOTIDE SEQUENCE</scope>
    <source>
        <strain evidence="2">CBHHK188m</strain>
    </source>
</reference>
<comment type="caution">
    <text evidence="2">The sequence shown here is derived from an EMBL/GenBank/DDBJ whole genome shotgun (WGS) entry which is preliminary data.</text>
</comment>
<evidence type="ECO:0000259" key="1">
    <source>
        <dbReference type="PROSITE" id="PS50181"/>
    </source>
</evidence>
<organism evidence="2 3">
    <name type="scientific">Mycena maculata</name>
    <dbReference type="NCBI Taxonomy" id="230809"/>
    <lineage>
        <taxon>Eukaryota</taxon>
        <taxon>Fungi</taxon>
        <taxon>Dikarya</taxon>
        <taxon>Basidiomycota</taxon>
        <taxon>Agaricomycotina</taxon>
        <taxon>Agaricomycetes</taxon>
        <taxon>Agaricomycetidae</taxon>
        <taxon>Agaricales</taxon>
        <taxon>Marasmiineae</taxon>
        <taxon>Mycenaceae</taxon>
        <taxon>Mycena</taxon>
    </lineage>
</organism>
<dbReference type="Gene3D" id="1.20.1280.50">
    <property type="match status" value="1"/>
</dbReference>
<dbReference type="EMBL" id="JARJLG010000171">
    <property type="protein sequence ID" value="KAJ7732931.1"/>
    <property type="molecule type" value="Genomic_DNA"/>
</dbReference>
<dbReference type="InterPro" id="IPR036047">
    <property type="entry name" value="F-box-like_dom_sf"/>
</dbReference>
<dbReference type="PROSITE" id="PS50181">
    <property type="entry name" value="FBOX"/>
    <property type="match status" value="1"/>
</dbReference>
<proteinExistence type="predicted"/>
<dbReference type="AlphaFoldDB" id="A0AAD7I1K8"/>
<protein>
    <recommendedName>
        <fullName evidence="1">F-box domain-containing protein</fullName>
    </recommendedName>
</protein>
<dbReference type="Pfam" id="PF00646">
    <property type="entry name" value="F-box"/>
    <property type="match status" value="1"/>
</dbReference>
<evidence type="ECO:0000313" key="3">
    <source>
        <dbReference type="Proteomes" id="UP001215280"/>
    </source>
</evidence>
<dbReference type="InterPro" id="IPR001810">
    <property type="entry name" value="F-box_dom"/>
</dbReference>
<keyword evidence="3" id="KW-1185">Reference proteome</keyword>
<dbReference type="SUPFAM" id="SSF81383">
    <property type="entry name" value="F-box domain"/>
    <property type="match status" value="1"/>
</dbReference>
<feature type="domain" description="F-box" evidence="1">
    <location>
        <begin position="1"/>
        <end position="46"/>
    </location>
</feature>
<name>A0AAD7I1K8_9AGAR</name>
<dbReference type="Proteomes" id="UP001215280">
    <property type="component" value="Unassembled WGS sequence"/>
</dbReference>
<sequence>MPLKDIGEDILLEILSFCDVSAVLSVSTVNKTLRRVALTKQLWLYLLRDLVSRGLLDCHSTEELDAYSTRDIIAEIKHIIYVETERIFDVQLIPGGTHAVLKTAEDVRLYNVHTGRCLWTKASASASISTNLVELGHVARILLVPLEYSANANITIQEINLKTDVSCEVFRVALPPGLGPIHDYWWCTDLREDFFILHVHLFTIPGGDIFVLVDWRTRRQIILNYASADLKPRLLRDHLLVIFPESSPPRQHVLAVTAFNMLEERWESLDLIAITGLFIEQDFRPLALNQQAAGNPTPIAAVAKLEFNNEPICDSSCSFGLSVYENPVHHDAYKIMLYFRSHNVPHSPRNRLLFTYAFSPNLPHATPSLQLMSTFHSVTDVVGPAMSYAGYTVQWPNIIGTIMDLQRERGGTRTQGGSSVLEADPGWERMHFSPLNGAVLGVVDGSVIVRYYQ</sequence>
<gene>
    <name evidence="2" type="ORF">DFH07DRAFT_1065505</name>
</gene>
<accession>A0AAD7I1K8</accession>